<feature type="compositionally biased region" description="Low complexity" evidence="1">
    <location>
        <begin position="542"/>
        <end position="566"/>
    </location>
</feature>
<dbReference type="Gene3D" id="2.10.25.10">
    <property type="entry name" value="Laminin"/>
    <property type="match status" value="1"/>
</dbReference>
<comment type="caution">
    <text evidence="4">The sequence shown here is derived from an EMBL/GenBank/DDBJ whole genome shotgun (WGS) entry which is preliminary data.</text>
</comment>
<feature type="compositionally biased region" description="Polar residues" evidence="1">
    <location>
        <begin position="970"/>
        <end position="982"/>
    </location>
</feature>
<dbReference type="Pfam" id="PF01390">
    <property type="entry name" value="SEA"/>
    <property type="match status" value="1"/>
</dbReference>
<feature type="compositionally biased region" description="Polar residues" evidence="1">
    <location>
        <begin position="605"/>
        <end position="616"/>
    </location>
</feature>
<feature type="compositionally biased region" description="Low complexity" evidence="1">
    <location>
        <begin position="422"/>
        <end position="432"/>
    </location>
</feature>
<keyword evidence="5" id="KW-1185">Reference proteome</keyword>
<dbReference type="SUPFAM" id="SSF82671">
    <property type="entry name" value="SEA domain"/>
    <property type="match status" value="1"/>
</dbReference>
<feature type="compositionally biased region" description="Basic and acidic residues" evidence="1">
    <location>
        <begin position="1178"/>
        <end position="1196"/>
    </location>
</feature>
<feature type="compositionally biased region" description="Basic and acidic residues" evidence="1">
    <location>
        <begin position="802"/>
        <end position="816"/>
    </location>
</feature>
<feature type="compositionally biased region" description="Low complexity" evidence="1">
    <location>
        <begin position="1262"/>
        <end position="1283"/>
    </location>
</feature>
<feature type="compositionally biased region" description="Low complexity" evidence="1">
    <location>
        <begin position="1147"/>
        <end position="1164"/>
    </location>
</feature>
<feature type="compositionally biased region" description="Basic and acidic residues" evidence="1">
    <location>
        <begin position="54"/>
        <end position="64"/>
    </location>
</feature>
<feature type="region of interest" description="Disordered" evidence="1">
    <location>
        <begin position="422"/>
        <end position="1067"/>
    </location>
</feature>
<evidence type="ECO:0000259" key="3">
    <source>
        <dbReference type="Pfam" id="PF01390"/>
    </source>
</evidence>
<organism evidence="4 5">
    <name type="scientific">Orchesella dallaii</name>
    <dbReference type="NCBI Taxonomy" id="48710"/>
    <lineage>
        <taxon>Eukaryota</taxon>
        <taxon>Metazoa</taxon>
        <taxon>Ecdysozoa</taxon>
        <taxon>Arthropoda</taxon>
        <taxon>Hexapoda</taxon>
        <taxon>Collembola</taxon>
        <taxon>Entomobryomorpha</taxon>
        <taxon>Entomobryoidea</taxon>
        <taxon>Orchesellidae</taxon>
        <taxon>Orchesellinae</taxon>
        <taxon>Orchesella</taxon>
    </lineage>
</organism>
<keyword evidence="2" id="KW-0812">Transmembrane</keyword>
<dbReference type="Proteomes" id="UP001642540">
    <property type="component" value="Unassembled WGS sequence"/>
</dbReference>
<feature type="compositionally biased region" description="Low complexity" evidence="1">
    <location>
        <begin position="226"/>
        <end position="253"/>
    </location>
</feature>
<feature type="compositionally biased region" description="Basic and acidic residues" evidence="1">
    <location>
        <begin position="626"/>
        <end position="648"/>
    </location>
</feature>
<feature type="compositionally biased region" description="Polar residues" evidence="1">
    <location>
        <begin position="876"/>
        <end position="946"/>
    </location>
</feature>
<feature type="region of interest" description="Disordered" evidence="1">
    <location>
        <begin position="218"/>
        <end position="256"/>
    </location>
</feature>
<keyword evidence="2" id="KW-0472">Membrane</keyword>
<feature type="compositionally biased region" description="Low complexity" evidence="1">
    <location>
        <begin position="1200"/>
        <end position="1250"/>
    </location>
</feature>
<keyword evidence="2" id="KW-1133">Transmembrane helix</keyword>
<protein>
    <recommendedName>
        <fullName evidence="3">SEA domain-containing protein</fullName>
    </recommendedName>
</protein>
<reference evidence="4 5" key="1">
    <citation type="submission" date="2024-08" db="EMBL/GenBank/DDBJ databases">
        <authorList>
            <person name="Cucini C."/>
            <person name="Frati F."/>
        </authorList>
    </citation>
    <scope>NUCLEOTIDE SEQUENCE [LARGE SCALE GENOMIC DNA]</scope>
</reference>
<feature type="domain" description="SEA" evidence="3">
    <location>
        <begin position="275"/>
        <end position="337"/>
    </location>
</feature>
<feature type="transmembrane region" description="Helical" evidence="2">
    <location>
        <begin position="186"/>
        <end position="211"/>
    </location>
</feature>
<evidence type="ECO:0000256" key="2">
    <source>
        <dbReference type="SAM" id="Phobius"/>
    </source>
</evidence>
<feature type="compositionally biased region" description="Low complexity" evidence="1">
    <location>
        <begin position="695"/>
        <end position="714"/>
    </location>
</feature>
<proteinExistence type="predicted"/>
<feature type="region of interest" description="Disordered" evidence="1">
    <location>
        <begin position="1097"/>
        <end position="1366"/>
    </location>
</feature>
<sequence>MSVSSGSDITIPIQDSPPPPPSPYANGGAGPKMNEKEGKTGVTNVSIVDSSEDGGGKKTPEPRGDVTVTVGFVNEAYQDPVPIDEKKSGNQKNGKNGAISISVAGAANGDKMDGDHTEIHLNEAVNPELINMNILNTIPDKPNSEFGPYDNLDEYFVPVNQHKKFLRSEKLYVTKDKRKESRWKKYVCWLIGATILATIVTVAVLAGIGLIPQKSPNRYTESVVGTTPPESPSSSTPTDILISSSPGSSLPSSTDINTPPSIPQDALYVPMAADVEFHITDLKYEPALNDNTSERFQELAKEIQDEIKDIMKAKVGLNTVYSRISKFEPGSVFVKMRIGWADASVEFQKVKLMLSNVETVGPYRIMPISTYDVVNYCRLNKNGCSQNCSFDYVVMDFYCSCDEDMYYLAADKKVCLPLFETSSSSTTSSTTSEEPMLEISSSASPEVESPPSSEDTIPVEESTQMPEQSSPDSSDETETQATSFPHEDQHEPEQEISTESIIPSEIEPVSHHHSEEMIPLTSTSTTEAPVHHVSEEVEHEPVIPILTETTTSTTTTTEVPTLSVSSEEARSDLPEQPVHTTVLPEQESETHSPVEEKQELDSASEEISQPNPTEQAMSKGEEEIDRTEARSELEAVRPTETPEEHAQPEHPVSSENITSVETGINEGQQVSSEAILPSEESAEITTLAPAISEGHPQQSEEQQPQQHQESAEQPPQQPEESSEQQPQQPEESAEQQPQQHEEQVEQQPQQHQEPVEQPTTSHESDEKVDAVVPAVLEPTTQPSPVSAEEDVGTTVQPASEVEEAKDVPLAEEDNQHHITPMDILNFSSEPSSTTPTPATHAELVLTTAASTTTTTTSTEASSEVVAPQYEQEEGRSFSSETSSQTTNDTLESPIDNSSALKSQSLTEDLTQNEESVTEGQNSLSSGEQAVEGNNNRGPRLLSSDSGSVELLPSVNETARTEREELLIPVVNQSQNVTESASVETADENPRTALVTSKSSSESESDSREIVTQNVQNNESSQSSAGNNLSAQSASSESGASQESPLSESESISGESASEETTTFQPKSLIHDIDINYIGNLTEDHSVSEPVQVEVETIIGSEGTTNDKEKLVIESTDIPETTTAPLEQANEDEVQTNAPPPAVEVEEVAAIPSPPASSSSSSSESQSREETTRSITSEITREDESAEFSNRDHRDTEADIETPSLTSSASAESSGAEVGEPSDIAITTTTEEPLTTTTTSTSTTTTTTTTTPSPPPQEILTAVSSEIITTVQTTTSTSTTTPSPNIEKADNLNQAQPETSIISNNEDSSSSLSNESASYSASASLENNNSYSQESSELREPSSSSASNEEATLSPSPSSEDHDNELT</sequence>
<accession>A0ABP1S227</accession>
<gene>
    <name evidence="4" type="ORF">ODALV1_LOCUS28680</name>
</gene>
<evidence type="ECO:0000313" key="5">
    <source>
        <dbReference type="Proteomes" id="UP001642540"/>
    </source>
</evidence>
<dbReference type="Gene3D" id="3.30.70.960">
    <property type="entry name" value="SEA domain"/>
    <property type="match status" value="1"/>
</dbReference>
<feature type="region of interest" description="Disordered" evidence="1">
    <location>
        <begin position="1"/>
        <end position="67"/>
    </location>
</feature>
<feature type="compositionally biased region" description="Low complexity" evidence="1">
    <location>
        <begin position="440"/>
        <end position="454"/>
    </location>
</feature>
<feature type="compositionally biased region" description="Low complexity" evidence="1">
    <location>
        <begin position="1012"/>
        <end position="1059"/>
    </location>
</feature>
<feature type="compositionally biased region" description="Low complexity" evidence="1">
    <location>
        <begin position="723"/>
        <end position="738"/>
    </location>
</feature>
<feature type="compositionally biased region" description="Low complexity" evidence="1">
    <location>
        <begin position="827"/>
        <end position="866"/>
    </location>
</feature>
<name>A0ABP1S227_9HEXA</name>
<feature type="compositionally biased region" description="Basic and acidic residues" evidence="1">
    <location>
        <begin position="588"/>
        <end position="600"/>
    </location>
</feature>
<dbReference type="InterPro" id="IPR036364">
    <property type="entry name" value="SEA_dom_sf"/>
</dbReference>
<feature type="compositionally biased region" description="Low complexity" evidence="1">
    <location>
        <begin position="1299"/>
        <end position="1349"/>
    </location>
</feature>
<feature type="compositionally biased region" description="Low complexity" evidence="1">
    <location>
        <begin position="495"/>
        <end position="507"/>
    </location>
</feature>
<evidence type="ECO:0000256" key="1">
    <source>
        <dbReference type="SAM" id="MobiDB-lite"/>
    </source>
</evidence>
<dbReference type="EMBL" id="CAXLJM020000146">
    <property type="protein sequence ID" value="CAL8141359.1"/>
    <property type="molecule type" value="Genomic_DNA"/>
</dbReference>
<feature type="compositionally biased region" description="Polar residues" evidence="1">
    <location>
        <begin position="461"/>
        <end position="472"/>
    </location>
</feature>
<evidence type="ECO:0000313" key="4">
    <source>
        <dbReference type="EMBL" id="CAL8141359.1"/>
    </source>
</evidence>
<dbReference type="InterPro" id="IPR000082">
    <property type="entry name" value="SEA_dom"/>
</dbReference>
<feature type="compositionally biased region" description="Low complexity" evidence="1">
    <location>
        <begin position="745"/>
        <end position="758"/>
    </location>
</feature>
<feature type="compositionally biased region" description="Polar residues" evidence="1">
    <location>
        <begin position="653"/>
        <end position="672"/>
    </location>
</feature>
<feature type="compositionally biased region" description="Basic and acidic residues" evidence="1">
    <location>
        <begin position="529"/>
        <end position="541"/>
    </location>
</feature>